<comment type="caution">
    <text evidence="2">The sequence shown here is derived from an EMBL/GenBank/DDBJ whole genome shotgun (WGS) entry which is preliminary data.</text>
</comment>
<evidence type="ECO:0008006" key="3">
    <source>
        <dbReference type="Google" id="ProtNLM"/>
    </source>
</evidence>
<name>A0A699VUS6_TANCI</name>
<dbReference type="EMBL" id="BKCJ011480417">
    <property type="protein sequence ID" value="GFD37076.1"/>
    <property type="molecule type" value="Genomic_DNA"/>
</dbReference>
<protein>
    <recommendedName>
        <fullName evidence="3">Reverse transcriptase domain-containing protein</fullName>
    </recommendedName>
</protein>
<organism evidence="2">
    <name type="scientific">Tanacetum cinerariifolium</name>
    <name type="common">Dalmatian daisy</name>
    <name type="synonym">Chrysanthemum cinerariifolium</name>
    <dbReference type="NCBI Taxonomy" id="118510"/>
    <lineage>
        <taxon>Eukaryota</taxon>
        <taxon>Viridiplantae</taxon>
        <taxon>Streptophyta</taxon>
        <taxon>Embryophyta</taxon>
        <taxon>Tracheophyta</taxon>
        <taxon>Spermatophyta</taxon>
        <taxon>Magnoliopsida</taxon>
        <taxon>eudicotyledons</taxon>
        <taxon>Gunneridae</taxon>
        <taxon>Pentapetalae</taxon>
        <taxon>asterids</taxon>
        <taxon>campanulids</taxon>
        <taxon>Asterales</taxon>
        <taxon>Asteraceae</taxon>
        <taxon>Asteroideae</taxon>
        <taxon>Anthemideae</taxon>
        <taxon>Anthemidinae</taxon>
        <taxon>Tanacetum</taxon>
    </lineage>
</organism>
<gene>
    <name evidence="2" type="ORF">Tci_909045</name>
</gene>
<dbReference type="AlphaFoldDB" id="A0A699VUS6"/>
<accession>A0A699VUS6</accession>
<proteinExistence type="predicted"/>
<evidence type="ECO:0000313" key="2">
    <source>
        <dbReference type="EMBL" id="GFD37076.1"/>
    </source>
</evidence>
<evidence type="ECO:0000256" key="1">
    <source>
        <dbReference type="SAM" id="MobiDB-lite"/>
    </source>
</evidence>
<feature type="compositionally biased region" description="Polar residues" evidence="1">
    <location>
        <begin position="29"/>
        <end position="47"/>
    </location>
</feature>
<feature type="compositionally biased region" description="Basic and acidic residues" evidence="1">
    <location>
        <begin position="18"/>
        <end position="28"/>
    </location>
</feature>
<feature type="region of interest" description="Disordered" evidence="1">
    <location>
        <begin position="1"/>
        <end position="47"/>
    </location>
</feature>
<reference evidence="2" key="1">
    <citation type="journal article" date="2019" name="Sci. Rep.">
        <title>Draft genome of Tanacetum cinerariifolium, the natural source of mosquito coil.</title>
        <authorList>
            <person name="Yamashiro T."/>
            <person name="Shiraishi A."/>
            <person name="Satake H."/>
            <person name="Nakayama K."/>
        </authorList>
    </citation>
    <scope>NUCLEOTIDE SEQUENCE</scope>
</reference>
<feature type="non-terminal residue" evidence="2">
    <location>
        <position position="1"/>
    </location>
</feature>
<sequence length="47" mass="4974">GVSYDGPTILPTSSPLPKEVKREPEATTDRVQTTSSGSTAHVQYSVV</sequence>